<dbReference type="Pfam" id="PF19271">
    <property type="entry name" value="Nis1"/>
    <property type="match status" value="1"/>
</dbReference>
<dbReference type="InterPro" id="IPR045469">
    <property type="entry name" value="Nis1"/>
</dbReference>
<dbReference type="AlphaFoldDB" id="A0A6A4H9F0"/>
<dbReference type="OrthoDB" id="2841294at2759"/>
<dbReference type="Proteomes" id="UP000799118">
    <property type="component" value="Unassembled WGS sequence"/>
</dbReference>
<proteinExistence type="predicted"/>
<gene>
    <name evidence="2" type="ORF">BT96DRAFT_194981</name>
</gene>
<organism evidence="2 3">
    <name type="scientific">Gymnopus androsaceus JB14</name>
    <dbReference type="NCBI Taxonomy" id="1447944"/>
    <lineage>
        <taxon>Eukaryota</taxon>
        <taxon>Fungi</taxon>
        <taxon>Dikarya</taxon>
        <taxon>Basidiomycota</taxon>
        <taxon>Agaricomycotina</taxon>
        <taxon>Agaricomycetes</taxon>
        <taxon>Agaricomycetidae</taxon>
        <taxon>Agaricales</taxon>
        <taxon>Marasmiineae</taxon>
        <taxon>Omphalotaceae</taxon>
        <taxon>Gymnopus</taxon>
    </lineage>
</organism>
<feature type="signal peptide" evidence="1">
    <location>
        <begin position="1"/>
        <end position="23"/>
    </location>
</feature>
<reference evidence="2" key="1">
    <citation type="journal article" date="2019" name="Environ. Microbiol.">
        <title>Fungal ecological strategies reflected in gene transcription - a case study of two litter decomposers.</title>
        <authorList>
            <person name="Barbi F."/>
            <person name="Kohler A."/>
            <person name="Barry K."/>
            <person name="Baskaran P."/>
            <person name="Daum C."/>
            <person name="Fauchery L."/>
            <person name="Ihrmark K."/>
            <person name="Kuo A."/>
            <person name="LaButti K."/>
            <person name="Lipzen A."/>
            <person name="Morin E."/>
            <person name="Grigoriev I.V."/>
            <person name="Henrissat B."/>
            <person name="Lindahl B."/>
            <person name="Martin F."/>
        </authorList>
    </citation>
    <scope>NUCLEOTIDE SEQUENCE</scope>
    <source>
        <strain evidence="2">JB14</strain>
    </source>
</reference>
<keyword evidence="3" id="KW-1185">Reference proteome</keyword>
<feature type="chain" id="PRO_5025627747" evidence="1">
    <location>
        <begin position="24"/>
        <end position="143"/>
    </location>
</feature>
<dbReference type="EMBL" id="ML769552">
    <property type="protein sequence ID" value="KAE9394353.1"/>
    <property type="molecule type" value="Genomic_DNA"/>
</dbReference>
<name>A0A6A4H9F0_9AGAR</name>
<accession>A0A6A4H9F0</accession>
<keyword evidence="1" id="KW-0732">Signal</keyword>
<evidence type="ECO:0000256" key="1">
    <source>
        <dbReference type="SAM" id="SignalP"/>
    </source>
</evidence>
<evidence type="ECO:0000313" key="2">
    <source>
        <dbReference type="EMBL" id="KAE9394353.1"/>
    </source>
</evidence>
<evidence type="ECO:0000313" key="3">
    <source>
        <dbReference type="Proteomes" id="UP000799118"/>
    </source>
</evidence>
<protein>
    <submittedName>
        <fullName evidence="2">Uncharacterized protein</fullName>
    </submittedName>
</protein>
<sequence length="143" mass="15009">MNLLKSFVLLALASTSLIAGAEAQGIIINQPTAGTTLSQGVPFTVQISRPGNIEFAYEVGLAIGALACTSPCPDPESQIGDVLYTGPFDPEFHGPGEQYQNFTVTIPEGVQTGSYQLGILRFYLIGAGPSATLNEYTVPVSVE</sequence>